<keyword evidence="1" id="KW-1133">Transmembrane helix</keyword>
<dbReference type="AlphaFoldDB" id="A0A9X3WAW3"/>
<dbReference type="EMBL" id="JAMQKC010000001">
    <property type="protein sequence ID" value="MDC3415512.1"/>
    <property type="molecule type" value="Genomic_DNA"/>
</dbReference>
<evidence type="ECO:0000256" key="1">
    <source>
        <dbReference type="SAM" id="Phobius"/>
    </source>
</evidence>
<reference evidence="2" key="1">
    <citation type="submission" date="2022-06" db="EMBL/GenBank/DDBJ databases">
        <title>Aquibacillus sp. a new bacterium isolated from soil saline samples.</title>
        <authorList>
            <person name="Galisteo C."/>
            <person name="De La Haba R."/>
            <person name="Sanchez-Porro C."/>
            <person name="Ventosa A."/>
        </authorList>
    </citation>
    <scope>NUCLEOTIDE SEQUENCE</scope>
    <source>
        <strain evidence="2">3ASR75-54</strain>
    </source>
</reference>
<accession>A0A9X3WAW3</accession>
<keyword evidence="3" id="KW-1185">Reference proteome</keyword>
<gene>
    <name evidence="2" type="ORF">NC799_01100</name>
</gene>
<keyword evidence="1" id="KW-0812">Transmembrane</keyword>
<proteinExistence type="predicted"/>
<dbReference type="RefSeq" id="WP_272444472.1">
    <property type="nucleotide sequence ID" value="NZ_JAMQKC010000001.1"/>
</dbReference>
<evidence type="ECO:0000313" key="3">
    <source>
        <dbReference type="Proteomes" id="UP001145069"/>
    </source>
</evidence>
<name>A0A9X3WAW3_9BACI</name>
<protein>
    <submittedName>
        <fullName evidence="2">Uncharacterized protein</fullName>
    </submittedName>
</protein>
<keyword evidence="1" id="KW-0472">Membrane</keyword>
<comment type="caution">
    <text evidence="2">The sequence shown here is derived from an EMBL/GenBank/DDBJ whole genome shotgun (WGS) entry which is preliminary data.</text>
</comment>
<feature type="transmembrane region" description="Helical" evidence="1">
    <location>
        <begin position="21"/>
        <end position="40"/>
    </location>
</feature>
<organism evidence="2 3">
    <name type="scientific">Aquibacillus salsiterrae</name>
    <dbReference type="NCBI Taxonomy" id="2950439"/>
    <lineage>
        <taxon>Bacteria</taxon>
        <taxon>Bacillati</taxon>
        <taxon>Bacillota</taxon>
        <taxon>Bacilli</taxon>
        <taxon>Bacillales</taxon>
        <taxon>Bacillaceae</taxon>
        <taxon>Aquibacillus</taxon>
    </lineage>
</organism>
<dbReference type="Proteomes" id="UP001145069">
    <property type="component" value="Unassembled WGS sequence"/>
</dbReference>
<sequence>MRKHLVYRKHITNQQGILLPYFMFILLVGLMSVTASISVYQNHLEITKLETEQLRLETLIQMAKAQFREEYPVSEQTKSYYYPYGKVSVSVQPNNLIVLRAITDQNSQLAIITDLIN</sequence>
<evidence type="ECO:0000313" key="2">
    <source>
        <dbReference type="EMBL" id="MDC3415512.1"/>
    </source>
</evidence>